<dbReference type="PROSITE" id="PS00108">
    <property type="entry name" value="PROTEIN_KINASE_ST"/>
    <property type="match status" value="1"/>
</dbReference>
<evidence type="ECO:0000256" key="2">
    <source>
        <dbReference type="ARBA" id="ARBA00012513"/>
    </source>
</evidence>
<evidence type="ECO:0000256" key="4">
    <source>
        <dbReference type="ARBA" id="ARBA00022679"/>
    </source>
</evidence>
<keyword evidence="3" id="KW-0723">Serine/threonine-protein kinase</keyword>
<dbReference type="CDD" id="cd00051">
    <property type="entry name" value="EFh"/>
    <property type="match status" value="1"/>
</dbReference>
<keyword evidence="6" id="KW-0677">Repeat</keyword>
<dbReference type="Gene3D" id="1.10.510.10">
    <property type="entry name" value="Transferase(Phosphotransferase) domain 1"/>
    <property type="match status" value="1"/>
</dbReference>
<dbReference type="Proteomes" id="UP000794436">
    <property type="component" value="Unassembled WGS sequence"/>
</dbReference>
<comment type="cofactor">
    <cofactor evidence="1">
        <name>Mg(2+)</name>
        <dbReference type="ChEBI" id="CHEBI:18420"/>
    </cofactor>
</comment>
<comment type="similarity">
    <text evidence="11">Belongs to the protein kinase superfamily. Ser/Thr protein kinase family. CDPK subfamily.</text>
</comment>
<proteinExistence type="inferred from homology"/>
<dbReference type="InterPro" id="IPR002048">
    <property type="entry name" value="EF_hand_dom"/>
</dbReference>
<sequence>MGCINSHADAAARPNLFQRNLCLHHKVPVRDVYIILSELGKGAFGVVEKVEHRKTKKQYAMKTVTFAKGSERSEFEKEIDILRGLHHPHIVRMVETYEDDHHFYIIMEMCTDGTLLHKVKERGSEFPEEYVKDAIAKLASVVQYLHSRFICHRDLKLENILLESQELGGDMKLCDFGASTLFRMGVPMRKVLGSVVYMAPEVLEGNYTQTCDLWSLGVIMYMLLSNKAPFHGATEDELIEKIFDAKVVFDNPVWNNVSPEAKALIKKMLNPDPATRYTAAQVLAHPWISSLCQGVPESVYTEFAPRLVAFCNYSAFQRAALVALAFCTPSTMIRQHSDLYNELNVAHNGLLTLAELQQAPGLKRFNLDLTKIYQAMNQQQESGVNLLEFVAATLDPAELTAKPLLRAAFRIFDRKDQGYITTEDLLELLGQHFDRAACQEMIKRSDSDRDGKIGFDDFSNMVKLTTQHIRLTRRRLSNTRRGDTTPTKSEPGSSPFRRNSASLRAGSSIDLGTAAKEYRRTHPRRHSSVTHNLTAEALDLPTSSTDTRDVDPVVEEIAHCASKAEAVKRIQSISLDLSKVATPMVKDEGVNPAEEHSEGKTEPHALEEVQVQVQ</sequence>
<keyword evidence="19" id="KW-1185">Reference proteome</keyword>
<evidence type="ECO:0000256" key="5">
    <source>
        <dbReference type="ARBA" id="ARBA00022723"/>
    </source>
</evidence>
<keyword evidence="5" id="KW-0479">Metal-binding</keyword>
<evidence type="ECO:0000256" key="15">
    <source>
        <dbReference type="SAM" id="MobiDB-lite"/>
    </source>
</evidence>
<name>A0A8K1CFV2_PYTOL</name>
<feature type="binding site" evidence="14">
    <location>
        <position position="62"/>
    </location>
    <ligand>
        <name>ATP</name>
        <dbReference type="ChEBI" id="CHEBI:30616"/>
    </ligand>
</feature>
<comment type="caution">
    <text evidence="18">The sequence shown here is derived from an EMBL/GenBank/DDBJ whole genome shotgun (WGS) entry which is preliminary data.</text>
</comment>
<dbReference type="GO" id="GO:0005509">
    <property type="term" value="F:calcium ion binding"/>
    <property type="evidence" value="ECO:0007669"/>
    <property type="project" value="InterPro"/>
</dbReference>
<comment type="catalytic activity">
    <reaction evidence="13">
        <text>L-seryl-[protein] + ATP = O-phospho-L-seryl-[protein] + ADP + H(+)</text>
        <dbReference type="Rhea" id="RHEA:17989"/>
        <dbReference type="Rhea" id="RHEA-COMP:9863"/>
        <dbReference type="Rhea" id="RHEA-COMP:11604"/>
        <dbReference type="ChEBI" id="CHEBI:15378"/>
        <dbReference type="ChEBI" id="CHEBI:29999"/>
        <dbReference type="ChEBI" id="CHEBI:30616"/>
        <dbReference type="ChEBI" id="CHEBI:83421"/>
        <dbReference type="ChEBI" id="CHEBI:456216"/>
        <dbReference type="EC" id="2.7.11.1"/>
    </reaction>
</comment>
<dbReference type="InterPro" id="IPR050205">
    <property type="entry name" value="CDPK_Ser/Thr_kinases"/>
</dbReference>
<dbReference type="CDD" id="cd05117">
    <property type="entry name" value="STKc_CAMK"/>
    <property type="match status" value="1"/>
</dbReference>
<keyword evidence="7 14" id="KW-0547">Nucleotide-binding</keyword>
<dbReference type="OrthoDB" id="40902at2759"/>
<dbReference type="PROSITE" id="PS50222">
    <property type="entry name" value="EF_HAND_2"/>
    <property type="match status" value="1"/>
</dbReference>
<organism evidence="18 19">
    <name type="scientific">Pythium oligandrum</name>
    <name type="common">Mycoparasitic fungus</name>
    <dbReference type="NCBI Taxonomy" id="41045"/>
    <lineage>
        <taxon>Eukaryota</taxon>
        <taxon>Sar</taxon>
        <taxon>Stramenopiles</taxon>
        <taxon>Oomycota</taxon>
        <taxon>Peronosporomycetes</taxon>
        <taxon>Pythiales</taxon>
        <taxon>Pythiaceae</taxon>
        <taxon>Pythium</taxon>
    </lineage>
</organism>
<evidence type="ECO:0000256" key="9">
    <source>
        <dbReference type="ARBA" id="ARBA00022837"/>
    </source>
</evidence>
<dbReference type="Pfam" id="PF13499">
    <property type="entry name" value="EF-hand_7"/>
    <property type="match status" value="1"/>
</dbReference>
<feature type="domain" description="EF-hand" evidence="17">
    <location>
        <begin position="433"/>
        <end position="468"/>
    </location>
</feature>
<evidence type="ECO:0000256" key="1">
    <source>
        <dbReference type="ARBA" id="ARBA00001946"/>
    </source>
</evidence>
<dbReference type="FunFam" id="1.10.510.10:FF:000571">
    <property type="entry name" value="Maternal embryonic leucine zipper kinase"/>
    <property type="match status" value="1"/>
</dbReference>
<evidence type="ECO:0000259" key="16">
    <source>
        <dbReference type="PROSITE" id="PS50011"/>
    </source>
</evidence>
<evidence type="ECO:0000313" key="19">
    <source>
        <dbReference type="Proteomes" id="UP000794436"/>
    </source>
</evidence>
<feature type="compositionally biased region" description="Basic residues" evidence="15">
    <location>
        <begin position="519"/>
        <end position="528"/>
    </location>
</feature>
<gene>
    <name evidence="18" type="ORF">Poli38472_005175</name>
</gene>
<evidence type="ECO:0000256" key="6">
    <source>
        <dbReference type="ARBA" id="ARBA00022737"/>
    </source>
</evidence>
<dbReference type="EC" id="2.7.11.1" evidence="2"/>
<dbReference type="InterPro" id="IPR018247">
    <property type="entry name" value="EF_Hand_1_Ca_BS"/>
</dbReference>
<evidence type="ECO:0000256" key="12">
    <source>
        <dbReference type="ARBA" id="ARBA00047899"/>
    </source>
</evidence>
<dbReference type="SMART" id="SM00054">
    <property type="entry name" value="EFh"/>
    <property type="match status" value="2"/>
</dbReference>
<evidence type="ECO:0000256" key="10">
    <source>
        <dbReference type="ARBA" id="ARBA00022840"/>
    </source>
</evidence>
<dbReference type="PANTHER" id="PTHR24349">
    <property type="entry name" value="SERINE/THREONINE-PROTEIN KINASE"/>
    <property type="match status" value="1"/>
</dbReference>
<dbReference type="AlphaFoldDB" id="A0A8K1CFV2"/>
<dbReference type="SUPFAM" id="SSF56112">
    <property type="entry name" value="Protein kinase-like (PK-like)"/>
    <property type="match status" value="1"/>
</dbReference>
<dbReference type="Gene3D" id="3.30.200.20">
    <property type="entry name" value="Phosphorylase Kinase, domain 1"/>
    <property type="match status" value="1"/>
</dbReference>
<dbReference type="InterPro" id="IPR011009">
    <property type="entry name" value="Kinase-like_dom_sf"/>
</dbReference>
<reference evidence="18" key="1">
    <citation type="submission" date="2019-03" db="EMBL/GenBank/DDBJ databases">
        <title>Long read genome sequence of the mycoparasitic Pythium oligandrum ATCC 38472 isolated from sugarbeet rhizosphere.</title>
        <authorList>
            <person name="Gaulin E."/>
        </authorList>
    </citation>
    <scope>NUCLEOTIDE SEQUENCE</scope>
    <source>
        <strain evidence="18">ATCC 38472_TT</strain>
    </source>
</reference>
<keyword evidence="8" id="KW-0418">Kinase</keyword>
<dbReference type="GO" id="GO:0004674">
    <property type="term" value="F:protein serine/threonine kinase activity"/>
    <property type="evidence" value="ECO:0007669"/>
    <property type="project" value="UniProtKB-KW"/>
</dbReference>
<evidence type="ECO:0000313" key="18">
    <source>
        <dbReference type="EMBL" id="TMW62557.1"/>
    </source>
</evidence>
<dbReference type="InterPro" id="IPR000719">
    <property type="entry name" value="Prot_kinase_dom"/>
</dbReference>
<dbReference type="EMBL" id="SPLM01000073">
    <property type="protein sequence ID" value="TMW62557.1"/>
    <property type="molecule type" value="Genomic_DNA"/>
</dbReference>
<dbReference type="FunFam" id="3.30.200.20:FF:000315">
    <property type="entry name" value="Calcium-dependent protein kinase 3"/>
    <property type="match status" value="1"/>
</dbReference>
<evidence type="ECO:0000256" key="14">
    <source>
        <dbReference type="PROSITE-ProRule" id="PRU10141"/>
    </source>
</evidence>
<feature type="region of interest" description="Disordered" evidence="15">
    <location>
        <begin position="469"/>
        <end position="537"/>
    </location>
</feature>
<protein>
    <recommendedName>
        <fullName evidence="2">non-specific serine/threonine protein kinase</fullName>
        <ecNumber evidence="2">2.7.11.1</ecNumber>
    </recommendedName>
</protein>
<dbReference type="SUPFAM" id="SSF47473">
    <property type="entry name" value="EF-hand"/>
    <property type="match status" value="1"/>
</dbReference>
<feature type="compositionally biased region" description="Basic and acidic residues" evidence="15">
    <location>
        <begin position="589"/>
        <end position="607"/>
    </location>
</feature>
<dbReference type="Pfam" id="PF00069">
    <property type="entry name" value="Pkinase"/>
    <property type="match status" value="1"/>
</dbReference>
<dbReference type="InterPro" id="IPR008271">
    <property type="entry name" value="Ser/Thr_kinase_AS"/>
</dbReference>
<keyword evidence="4" id="KW-0808">Transferase</keyword>
<dbReference type="SMART" id="SM00220">
    <property type="entry name" value="S_TKc"/>
    <property type="match status" value="1"/>
</dbReference>
<evidence type="ECO:0000256" key="8">
    <source>
        <dbReference type="ARBA" id="ARBA00022777"/>
    </source>
</evidence>
<keyword evidence="9" id="KW-0106">Calcium</keyword>
<feature type="compositionally biased region" description="Polar residues" evidence="15">
    <location>
        <begin position="484"/>
        <end position="502"/>
    </location>
</feature>
<dbReference type="GO" id="GO:0005524">
    <property type="term" value="F:ATP binding"/>
    <property type="evidence" value="ECO:0007669"/>
    <property type="project" value="UniProtKB-UniRule"/>
</dbReference>
<dbReference type="PROSITE" id="PS50011">
    <property type="entry name" value="PROTEIN_KINASE_DOM"/>
    <property type="match status" value="1"/>
</dbReference>
<dbReference type="InterPro" id="IPR017441">
    <property type="entry name" value="Protein_kinase_ATP_BS"/>
</dbReference>
<dbReference type="InterPro" id="IPR011992">
    <property type="entry name" value="EF-hand-dom_pair"/>
</dbReference>
<evidence type="ECO:0000256" key="3">
    <source>
        <dbReference type="ARBA" id="ARBA00022527"/>
    </source>
</evidence>
<keyword evidence="10 14" id="KW-0067">ATP-binding</keyword>
<evidence type="ECO:0000256" key="11">
    <source>
        <dbReference type="ARBA" id="ARBA00024334"/>
    </source>
</evidence>
<dbReference type="PROSITE" id="PS00107">
    <property type="entry name" value="PROTEIN_KINASE_ATP"/>
    <property type="match status" value="1"/>
</dbReference>
<evidence type="ECO:0000259" key="17">
    <source>
        <dbReference type="PROSITE" id="PS50222"/>
    </source>
</evidence>
<dbReference type="Gene3D" id="1.10.238.10">
    <property type="entry name" value="EF-hand"/>
    <property type="match status" value="2"/>
</dbReference>
<feature type="region of interest" description="Disordered" evidence="15">
    <location>
        <begin position="589"/>
        <end position="614"/>
    </location>
</feature>
<comment type="catalytic activity">
    <reaction evidence="12">
        <text>L-threonyl-[protein] + ATP = O-phospho-L-threonyl-[protein] + ADP + H(+)</text>
        <dbReference type="Rhea" id="RHEA:46608"/>
        <dbReference type="Rhea" id="RHEA-COMP:11060"/>
        <dbReference type="Rhea" id="RHEA-COMP:11605"/>
        <dbReference type="ChEBI" id="CHEBI:15378"/>
        <dbReference type="ChEBI" id="CHEBI:30013"/>
        <dbReference type="ChEBI" id="CHEBI:30616"/>
        <dbReference type="ChEBI" id="CHEBI:61977"/>
        <dbReference type="ChEBI" id="CHEBI:456216"/>
        <dbReference type="EC" id="2.7.11.1"/>
    </reaction>
</comment>
<accession>A0A8K1CFV2</accession>
<dbReference type="PROSITE" id="PS00018">
    <property type="entry name" value="EF_HAND_1"/>
    <property type="match status" value="1"/>
</dbReference>
<evidence type="ECO:0000256" key="13">
    <source>
        <dbReference type="ARBA" id="ARBA00048679"/>
    </source>
</evidence>
<evidence type="ECO:0000256" key="7">
    <source>
        <dbReference type="ARBA" id="ARBA00022741"/>
    </source>
</evidence>
<feature type="domain" description="Protein kinase" evidence="16">
    <location>
        <begin position="33"/>
        <end position="288"/>
    </location>
</feature>